<feature type="transmembrane region" description="Helical" evidence="7">
    <location>
        <begin position="1209"/>
        <end position="1231"/>
    </location>
</feature>
<dbReference type="SUPFAM" id="SSF56784">
    <property type="entry name" value="HAD-like"/>
    <property type="match status" value="1"/>
</dbReference>
<dbReference type="GO" id="GO:0005524">
    <property type="term" value="F:ATP binding"/>
    <property type="evidence" value="ECO:0007669"/>
    <property type="project" value="UniProtKB-UniRule"/>
</dbReference>
<feature type="transmembrane region" description="Helical" evidence="7">
    <location>
        <begin position="834"/>
        <end position="855"/>
    </location>
</feature>
<dbReference type="Pfam" id="PF24534">
    <property type="entry name" value="HMA_PCA1"/>
    <property type="match status" value="1"/>
</dbReference>
<evidence type="ECO:0000256" key="5">
    <source>
        <dbReference type="ARBA" id="ARBA00022989"/>
    </source>
</evidence>
<dbReference type="InterPro" id="IPR036412">
    <property type="entry name" value="HAD-like_sf"/>
</dbReference>
<reference evidence="9" key="1">
    <citation type="submission" date="2021-02" db="EMBL/GenBank/DDBJ databases">
        <title>Genome sequence Cadophora malorum strain M34.</title>
        <authorList>
            <person name="Stefanovic E."/>
            <person name="Vu D."/>
            <person name="Scully C."/>
            <person name="Dijksterhuis J."/>
            <person name="Roader J."/>
            <person name="Houbraken J."/>
        </authorList>
    </citation>
    <scope>NUCLEOTIDE SEQUENCE</scope>
    <source>
        <strain evidence="9">M34</strain>
    </source>
</reference>
<dbReference type="NCBIfam" id="TIGR01525">
    <property type="entry name" value="ATPase-IB_hvy"/>
    <property type="match status" value="1"/>
</dbReference>
<evidence type="ECO:0000259" key="8">
    <source>
        <dbReference type="PROSITE" id="PS50846"/>
    </source>
</evidence>
<dbReference type="EMBL" id="JAFJYH010000112">
    <property type="protein sequence ID" value="KAG4419129.1"/>
    <property type="molecule type" value="Genomic_DNA"/>
</dbReference>
<dbReference type="PRINTS" id="PR00119">
    <property type="entry name" value="CATATPASE"/>
</dbReference>
<dbReference type="PRINTS" id="PR00943">
    <property type="entry name" value="CUATPASE"/>
</dbReference>
<dbReference type="PROSITE" id="PS00154">
    <property type="entry name" value="ATPASE_E1_E2"/>
    <property type="match status" value="1"/>
</dbReference>
<keyword evidence="10" id="KW-1185">Reference proteome</keyword>
<keyword evidence="7" id="KW-0547">Nucleotide-binding</keyword>
<evidence type="ECO:0000256" key="4">
    <source>
        <dbReference type="ARBA" id="ARBA00022967"/>
    </source>
</evidence>
<dbReference type="Pfam" id="PF00702">
    <property type="entry name" value="Hydrolase"/>
    <property type="match status" value="1"/>
</dbReference>
<feature type="transmembrane region" description="Helical" evidence="7">
    <location>
        <begin position="586"/>
        <end position="607"/>
    </location>
</feature>
<dbReference type="Proteomes" id="UP000664132">
    <property type="component" value="Unassembled WGS sequence"/>
</dbReference>
<dbReference type="SFLD" id="SFLDS00003">
    <property type="entry name" value="Haloacid_Dehalogenase"/>
    <property type="match status" value="1"/>
</dbReference>
<evidence type="ECO:0000313" key="9">
    <source>
        <dbReference type="EMBL" id="KAG4419129.1"/>
    </source>
</evidence>
<dbReference type="Gene3D" id="2.70.150.10">
    <property type="entry name" value="Calcium-transporting ATPase, cytoplasmic transduction domain A"/>
    <property type="match status" value="1"/>
</dbReference>
<proteinExistence type="inferred from homology"/>
<dbReference type="SFLD" id="SFLDG00002">
    <property type="entry name" value="C1.7:_P-type_atpase_like"/>
    <property type="match status" value="1"/>
</dbReference>
<sequence>MADDYRALSSCQYCPPSPQAEDGKPLACCDTACIEVAAQRECDVESYASSITTGKGAEVNGQEESSCASGCCSGNVSTADNKKAARVEKLKAARERYAATLEAVGCICRALLARNLETCCSPQTKRSLRSATPRASTSSTSLRSSPYGCCSAKDLGSCSKRKKKANTCGKNTVTREGSGSAGDNVDDSKATPKSCTISAGCCDEPRFENPLVKDKAVPPKTGCCSGPPQTRKDNVKKTCSSNTSATKKCALVSSSSAEYAGCCGDNKPDNLPTSVGQNLPAAGKDCATKSCCAKKKGNPTVQIESDKSCCSKKPGAVESSVKQCAKGCCTKKAAPAPVKQGCCSNKSGVKSNCVEAEDPCGAAKSDAPEASPCVTKSCCSKTANVTIDAVSCKSSEEQSFDDCCKTGDINGENSIIQKAPVTSSIDIEKAGLLTEHVTLSIEGMTCVGCENKLFRSLNIMPGITNLQTSLVMARAEFDLDAKASVDELIKEVAKTTGFACQRLSTQGQTIDIVVRGDARDFVKQKLPFGVEEMTALDKTTVRVAYDAKLIGARDLLERGFDRDISVAPARPYAELESGSKHVRETAFMTAFSAALTIPVLVLAWAPLKPRELLYGSISLALATIVQFVVAGPFYPSAFKALLFTRVIEMDLLIVLSTSTAYIFSVVAFGYQVRGQPLSTGEFFETSTLLVTLIMVGRLVSAFARHKAVESISIRSLQSGVALLVDDNYPGGLEIDARLLQYGDVFKVLPDSLITTDGSVVSGESEVDESHITGEAVPVDKSAGSSVIAGSLNGSGILTVRVRRLPGENTISEIATMVDSAKFSKPKIQELADRVASYFVPVVVVLTLITFAIWIAVGKEVRSQSGGTAVVQAITYAISVLIVSCPCAIGLAVPMVVVIAGGVGARFGVIFKSAETIEIARKVSHVVFDKTGTLTLGQLSVASEEYLADNASAASLVLGLTINSKHPVSAAVAGHLLAQGVEPAAVEEVRSVTGSGMEGKLSAGNIRLRGGNSRWLAAQDKLEVSALLSQGRTVFCVSLGEDIIAIYALDDSLRPDAKSTVNELQTRGIAVSVVSGDDHGAVQRIGAELGIMPSRMKSRCSPGDKQKYIKNLMDGNKDVILFCGDGTNDAVALAQASIGLHMNSGTDVAQSAADAVLVRPALDGVLVLIDLSRAAFRRIVFNFAWSFMYNTIAVLLAAGAFVNARIPPEYAGLGEIVSVLPVILIALQLRWFKRN</sequence>
<comment type="caution">
    <text evidence="9">The sequence shown here is derived from an EMBL/GenBank/DDBJ whole genome shotgun (WGS) entry which is preliminary data.</text>
</comment>
<dbReference type="InterPro" id="IPR059000">
    <property type="entry name" value="ATPase_P-type_domA"/>
</dbReference>
<feature type="domain" description="HMA" evidence="8">
    <location>
        <begin position="435"/>
        <end position="501"/>
    </location>
</feature>
<dbReference type="PANTHER" id="PTHR46594:SF4">
    <property type="entry name" value="P-TYPE CATION-TRANSPORTING ATPASE"/>
    <property type="match status" value="1"/>
</dbReference>
<dbReference type="GO" id="GO:0016020">
    <property type="term" value="C:membrane"/>
    <property type="evidence" value="ECO:0007669"/>
    <property type="project" value="UniProtKB-SubCell"/>
</dbReference>
<dbReference type="Gene3D" id="3.40.1110.10">
    <property type="entry name" value="Calcium-transporting ATPase, cytoplasmic domain N"/>
    <property type="match status" value="1"/>
</dbReference>
<dbReference type="InterPro" id="IPR036163">
    <property type="entry name" value="HMA_dom_sf"/>
</dbReference>
<dbReference type="GO" id="GO:0046872">
    <property type="term" value="F:metal ion binding"/>
    <property type="evidence" value="ECO:0007669"/>
    <property type="project" value="UniProtKB-KW"/>
</dbReference>
<evidence type="ECO:0000256" key="3">
    <source>
        <dbReference type="ARBA" id="ARBA00022723"/>
    </source>
</evidence>
<dbReference type="InterPro" id="IPR023298">
    <property type="entry name" value="ATPase_P-typ_TM_dom_sf"/>
</dbReference>
<evidence type="ECO:0000313" key="10">
    <source>
        <dbReference type="Proteomes" id="UP000664132"/>
    </source>
</evidence>
<protein>
    <recommendedName>
        <fullName evidence="8">HMA domain-containing protein</fullName>
    </recommendedName>
</protein>
<organism evidence="9 10">
    <name type="scientific">Cadophora malorum</name>
    <dbReference type="NCBI Taxonomy" id="108018"/>
    <lineage>
        <taxon>Eukaryota</taxon>
        <taxon>Fungi</taxon>
        <taxon>Dikarya</taxon>
        <taxon>Ascomycota</taxon>
        <taxon>Pezizomycotina</taxon>
        <taxon>Leotiomycetes</taxon>
        <taxon>Helotiales</taxon>
        <taxon>Ploettnerulaceae</taxon>
        <taxon>Cadophora</taxon>
    </lineage>
</organism>
<dbReference type="SUPFAM" id="SSF55008">
    <property type="entry name" value="HMA, heavy metal-associated domain"/>
    <property type="match status" value="1"/>
</dbReference>
<evidence type="ECO:0000256" key="1">
    <source>
        <dbReference type="ARBA" id="ARBA00004370"/>
    </source>
</evidence>
<dbReference type="InterPro" id="IPR056236">
    <property type="entry name" value="HMA_PCA1"/>
</dbReference>
<dbReference type="PANTHER" id="PTHR46594">
    <property type="entry name" value="P-TYPE CATION-TRANSPORTING ATPASE"/>
    <property type="match status" value="1"/>
</dbReference>
<accession>A0A8H7WAW1</accession>
<dbReference type="SFLD" id="SFLDF00027">
    <property type="entry name" value="p-type_atpase"/>
    <property type="match status" value="1"/>
</dbReference>
<dbReference type="InterPro" id="IPR006121">
    <property type="entry name" value="HMA_dom"/>
</dbReference>
<dbReference type="CDD" id="cd00371">
    <property type="entry name" value="HMA"/>
    <property type="match status" value="1"/>
</dbReference>
<dbReference type="InterPro" id="IPR008250">
    <property type="entry name" value="ATPase_P-typ_transduc_dom_A_sf"/>
</dbReference>
<dbReference type="GO" id="GO:0016887">
    <property type="term" value="F:ATP hydrolysis activity"/>
    <property type="evidence" value="ECO:0007669"/>
    <property type="project" value="InterPro"/>
</dbReference>
<dbReference type="SUPFAM" id="SSF81665">
    <property type="entry name" value="Calcium ATPase, transmembrane domain M"/>
    <property type="match status" value="1"/>
</dbReference>
<dbReference type="Gene3D" id="3.40.50.1000">
    <property type="entry name" value="HAD superfamily/HAD-like"/>
    <property type="match status" value="1"/>
</dbReference>
<comment type="subcellular location">
    <subcellularLocation>
        <location evidence="1 7">Membrane</location>
    </subcellularLocation>
</comment>
<dbReference type="Pfam" id="PF00403">
    <property type="entry name" value="HMA"/>
    <property type="match status" value="1"/>
</dbReference>
<feature type="transmembrane region" description="Helical" evidence="7">
    <location>
        <begin position="646"/>
        <end position="670"/>
    </location>
</feature>
<dbReference type="NCBIfam" id="TIGR01494">
    <property type="entry name" value="ATPase_P-type"/>
    <property type="match status" value="1"/>
</dbReference>
<dbReference type="AlphaFoldDB" id="A0A8H7WAW1"/>
<dbReference type="NCBIfam" id="TIGR01511">
    <property type="entry name" value="ATPase-IB1_Cu"/>
    <property type="match status" value="1"/>
</dbReference>
<dbReference type="GO" id="GO:0030003">
    <property type="term" value="P:intracellular monoatomic cation homeostasis"/>
    <property type="evidence" value="ECO:0007669"/>
    <property type="project" value="UniProtKB-ARBA"/>
</dbReference>
<evidence type="ECO:0000256" key="2">
    <source>
        <dbReference type="ARBA" id="ARBA00022692"/>
    </source>
</evidence>
<dbReference type="InterPro" id="IPR001757">
    <property type="entry name" value="P_typ_ATPase"/>
</dbReference>
<dbReference type="SUPFAM" id="SSF81653">
    <property type="entry name" value="Calcium ATPase, transduction domain A"/>
    <property type="match status" value="1"/>
</dbReference>
<keyword evidence="3 7" id="KW-0479">Metal-binding</keyword>
<name>A0A8H7WAW1_9HELO</name>
<dbReference type="PROSITE" id="PS50846">
    <property type="entry name" value="HMA_2"/>
    <property type="match status" value="1"/>
</dbReference>
<feature type="transmembrane region" description="Helical" evidence="7">
    <location>
        <begin position="875"/>
        <end position="902"/>
    </location>
</feature>
<dbReference type="FunFam" id="2.70.150.10:FF:000002">
    <property type="entry name" value="Copper-transporting ATPase 1, putative"/>
    <property type="match status" value="1"/>
</dbReference>
<feature type="transmembrane region" description="Helical" evidence="7">
    <location>
        <begin position="613"/>
        <end position="634"/>
    </location>
</feature>
<keyword evidence="2 7" id="KW-0812">Transmembrane</keyword>
<keyword evidence="4" id="KW-1278">Translocase</keyword>
<dbReference type="GO" id="GO:0019829">
    <property type="term" value="F:ATPase-coupled monoatomic cation transmembrane transporter activity"/>
    <property type="evidence" value="ECO:0007669"/>
    <property type="project" value="InterPro"/>
</dbReference>
<comment type="similarity">
    <text evidence="7">Belongs to the cation transport ATPase (P-type) (TC 3.A.3) family. Type IB subfamily.</text>
</comment>
<dbReference type="InterPro" id="IPR018303">
    <property type="entry name" value="ATPase_P-typ_P_site"/>
</dbReference>
<keyword evidence="5 7" id="KW-1133">Transmembrane helix</keyword>
<dbReference type="InterPro" id="IPR023214">
    <property type="entry name" value="HAD_sf"/>
</dbReference>
<keyword evidence="6 7" id="KW-0472">Membrane</keyword>
<keyword evidence="7" id="KW-0067">ATP-binding</keyword>
<dbReference type="Gene3D" id="3.30.70.100">
    <property type="match status" value="1"/>
</dbReference>
<dbReference type="OrthoDB" id="432719at2759"/>
<dbReference type="Pfam" id="PF00122">
    <property type="entry name" value="E1-E2_ATPase"/>
    <property type="match status" value="1"/>
</dbReference>
<evidence type="ECO:0000256" key="7">
    <source>
        <dbReference type="RuleBase" id="RU362081"/>
    </source>
</evidence>
<feature type="transmembrane region" description="Helical" evidence="7">
    <location>
        <begin position="1178"/>
        <end position="1203"/>
    </location>
</feature>
<dbReference type="InterPro" id="IPR023299">
    <property type="entry name" value="ATPase_P-typ_cyto_dom_N"/>
</dbReference>
<gene>
    <name evidence="9" type="ORF">IFR04_007725</name>
</gene>
<dbReference type="InterPro" id="IPR027256">
    <property type="entry name" value="P-typ_ATPase_IB"/>
</dbReference>
<dbReference type="InterPro" id="IPR044492">
    <property type="entry name" value="P_typ_ATPase_HD_dom"/>
</dbReference>
<evidence type="ECO:0000256" key="6">
    <source>
        <dbReference type="ARBA" id="ARBA00023136"/>
    </source>
</evidence>